<accession>A0A242M2C4</accession>
<dbReference type="Proteomes" id="UP000195221">
    <property type="component" value="Unassembled WGS sequence"/>
</dbReference>
<protein>
    <submittedName>
        <fullName evidence="1">Putative transcription regulator protein of MDR efflux pump cluster</fullName>
    </submittedName>
</protein>
<reference evidence="1 2" key="1">
    <citation type="submission" date="2017-03" db="EMBL/GenBank/DDBJ databases">
        <title>Genome analysis of strain PAMC 26577.</title>
        <authorList>
            <person name="Oh H.-M."/>
            <person name="Yang J.-A."/>
        </authorList>
    </citation>
    <scope>NUCLEOTIDE SEQUENCE [LARGE SCALE GENOMIC DNA]</scope>
    <source>
        <strain evidence="1 2">PAMC 26577</strain>
    </source>
</reference>
<comment type="caution">
    <text evidence="1">The sequence shown here is derived from an EMBL/GenBank/DDBJ whole genome shotgun (WGS) entry which is preliminary data.</text>
</comment>
<gene>
    <name evidence="1" type="ORF">PAMC26577_40555</name>
</gene>
<sequence>MAPKVRVFVDWISLVFEKCPLMSGGMDAQGRCLIEGIDYEAGLCKAIAALAAPVNAYA</sequence>
<dbReference type="EMBL" id="NBTZ01000182">
    <property type="protein sequence ID" value="OTP65263.1"/>
    <property type="molecule type" value="Genomic_DNA"/>
</dbReference>
<proteinExistence type="predicted"/>
<evidence type="ECO:0000313" key="1">
    <source>
        <dbReference type="EMBL" id="OTP65263.1"/>
    </source>
</evidence>
<dbReference type="RefSeq" id="WP_372237058.1">
    <property type="nucleotide sequence ID" value="NZ_MSRG01000039.1"/>
</dbReference>
<evidence type="ECO:0000313" key="2">
    <source>
        <dbReference type="Proteomes" id="UP000195221"/>
    </source>
</evidence>
<dbReference type="AlphaFoldDB" id="A0A242M2C4"/>
<name>A0A242M2C4_CABSO</name>
<organism evidence="1 2">
    <name type="scientific">Caballeronia sordidicola</name>
    <name type="common">Burkholderia sordidicola</name>
    <dbReference type="NCBI Taxonomy" id="196367"/>
    <lineage>
        <taxon>Bacteria</taxon>
        <taxon>Pseudomonadati</taxon>
        <taxon>Pseudomonadota</taxon>
        <taxon>Betaproteobacteria</taxon>
        <taxon>Burkholderiales</taxon>
        <taxon>Burkholderiaceae</taxon>
        <taxon>Caballeronia</taxon>
    </lineage>
</organism>